<dbReference type="Proteomes" id="UP001642487">
    <property type="component" value="Chromosome 6"/>
</dbReference>
<accession>A0ABP0YWE9</accession>
<keyword evidence="2" id="KW-1185">Reference proteome</keyword>
<proteinExistence type="predicted"/>
<dbReference type="EMBL" id="OZ021740">
    <property type="protein sequence ID" value="CAK9323831.1"/>
    <property type="molecule type" value="Genomic_DNA"/>
</dbReference>
<evidence type="ECO:0000313" key="2">
    <source>
        <dbReference type="Proteomes" id="UP001642487"/>
    </source>
</evidence>
<evidence type="ECO:0000313" key="1">
    <source>
        <dbReference type="EMBL" id="CAK9323831.1"/>
    </source>
</evidence>
<name>A0ABP0YWE9_9ROSI</name>
<organism evidence="1 2">
    <name type="scientific">Citrullus colocynthis</name>
    <name type="common">colocynth</name>
    <dbReference type="NCBI Taxonomy" id="252529"/>
    <lineage>
        <taxon>Eukaryota</taxon>
        <taxon>Viridiplantae</taxon>
        <taxon>Streptophyta</taxon>
        <taxon>Embryophyta</taxon>
        <taxon>Tracheophyta</taxon>
        <taxon>Spermatophyta</taxon>
        <taxon>Magnoliopsida</taxon>
        <taxon>eudicotyledons</taxon>
        <taxon>Gunneridae</taxon>
        <taxon>Pentapetalae</taxon>
        <taxon>rosids</taxon>
        <taxon>fabids</taxon>
        <taxon>Cucurbitales</taxon>
        <taxon>Cucurbitaceae</taxon>
        <taxon>Benincaseae</taxon>
        <taxon>Citrullus</taxon>
    </lineage>
</organism>
<sequence length="99" mass="11207">MEFRSNPPGVFLCVEDDDRNGFFARFGAEDDGWRSETAGAYTEDHDDRQPETRVAQRTMAENRVSVRVSALVDLPDNHNDNEEVATSIMSNKINSQMIL</sequence>
<reference evidence="1 2" key="1">
    <citation type="submission" date="2024-03" db="EMBL/GenBank/DDBJ databases">
        <authorList>
            <person name="Gkanogiannis A."/>
            <person name="Becerra Lopez-Lavalle L."/>
        </authorList>
    </citation>
    <scope>NUCLEOTIDE SEQUENCE [LARGE SCALE GENOMIC DNA]</scope>
</reference>
<protein>
    <submittedName>
        <fullName evidence="1">Uncharacterized protein</fullName>
    </submittedName>
</protein>
<gene>
    <name evidence="1" type="ORF">CITCOLO1_LOCUS16044</name>
</gene>